<keyword evidence="2" id="KW-1003">Cell membrane</keyword>
<evidence type="ECO:0000256" key="1">
    <source>
        <dbReference type="ARBA" id="ARBA00004651"/>
    </source>
</evidence>
<dbReference type="EMBL" id="CP002583">
    <property type="protein sequence ID" value="ADZ92775.1"/>
    <property type="molecule type" value="Genomic_DNA"/>
</dbReference>
<dbReference type="GO" id="GO:0005886">
    <property type="term" value="C:plasma membrane"/>
    <property type="evidence" value="ECO:0007669"/>
    <property type="project" value="UniProtKB-SubCell"/>
</dbReference>
<dbReference type="PANTHER" id="PTHR30086">
    <property type="entry name" value="ARGININE EXPORTER PROTEIN ARGO"/>
    <property type="match status" value="1"/>
</dbReference>
<evidence type="ECO:0000256" key="4">
    <source>
        <dbReference type="ARBA" id="ARBA00022989"/>
    </source>
</evidence>
<dbReference type="InterPro" id="IPR001123">
    <property type="entry name" value="LeuE-type"/>
</dbReference>
<feature type="transmembrane region" description="Helical" evidence="6">
    <location>
        <begin position="186"/>
        <end position="207"/>
    </location>
</feature>
<dbReference type="PATRIC" id="fig|717774.3.peg.3670"/>
<accession>F2JUF6</accession>
<feature type="transmembrane region" description="Helical" evidence="6">
    <location>
        <begin position="113"/>
        <end position="140"/>
    </location>
</feature>
<comment type="subcellular location">
    <subcellularLocation>
        <location evidence="1">Cell membrane</location>
        <topology evidence="1">Multi-pass membrane protein</topology>
    </subcellularLocation>
</comment>
<feature type="transmembrane region" description="Helical" evidence="6">
    <location>
        <begin position="41"/>
        <end position="64"/>
    </location>
</feature>
<dbReference type="RefSeq" id="WP_013662677.1">
    <property type="nucleotide sequence ID" value="NC_015276.1"/>
</dbReference>
<keyword evidence="5 6" id="KW-0472">Membrane</keyword>
<name>F2JUF6_MARM1</name>
<dbReference type="Proteomes" id="UP000001062">
    <property type="component" value="Chromosome"/>
</dbReference>
<organism evidence="7 8">
    <name type="scientific">Marinomonas mediterranea (strain ATCC 700492 / JCM 21426 / NBRC 103028 / MMB-1)</name>
    <dbReference type="NCBI Taxonomy" id="717774"/>
    <lineage>
        <taxon>Bacteria</taxon>
        <taxon>Pseudomonadati</taxon>
        <taxon>Pseudomonadota</taxon>
        <taxon>Gammaproteobacteria</taxon>
        <taxon>Oceanospirillales</taxon>
        <taxon>Oceanospirillaceae</taxon>
        <taxon>Marinomonas</taxon>
    </lineage>
</organism>
<evidence type="ECO:0000256" key="2">
    <source>
        <dbReference type="ARBA" id="ARBA00022475"/>
    </source>
</evidence>
<evidence type="ECO:0000256" key="5">
    <source>
        <dbReference type="ARBA" id="ARBA00023136"/>
    </source>
</evidence>
<keyword evidence="3 6" id="KW-0812">Transmembrane</keyword>
<evidence type="ECO:0000256" key="6">
    <source>
        <dbReference type="SAM" id="Phobius"/>
    </source>
</evidence>
<dbReference type="eggNOG" id="COG1280">
    <property type="taxonomic scope" value="Bacteria"/>
</dbReference>
<proteinExistence type="predicted"/>
<dbReference type="KEGG" id="mme:Marme_3562"/>
<keyword evidence="8" id="KW-1185">Reference proteome</keyword>
<keyword evidence="4 6" id="KW-1133">Transmembrane helix</keyword>
<reference evidence="7 8" key="1">
    <citation type="journal article" date="2012" name="Stand. Genomic Sci.">
        <title>Complete genome sequence of the melanogenic marine bacterium Marinomonas mediterranea type strain (MMB-1(T)).</title>
        <authorList>
            <person name="Lucas-Elio P."/>
            <person name="Goodwin L."/>
            <person name="Woyke T."/>
            <person name="Pitluck S."/>
            <person name="Nolan M."/>
            <person name="Kyrpides N.C."/>
            <person name="Detter J.C."/>
            <person name="Copeland A."/>
            <person name="Teshima H."/>
            <person name="Bruce D."/>
            <person name="Detter C."/>
            <person name="Tapia R."/>
            <person name="Han S."/>
            <person name="Land M.L."/>
            <person name="Ivanova N."/>
            <person name="Mikhailova N."/>
            <person name="Johnston A.W."/>
            <person name="Sanchez-Amat A."/>
        </authorList>
    </citation>
    <scope>NUCLEOTIDE SEQUENCE [LARGE SCALE GENOMIC DNA]</scope>
    <source>
        <strain evidence="8">ATCC 700492 / JCM 21426 / NBRC 103028 / MMB-1</strain>
    </source>
</reference>
<feature type="transmembrane region" description="Helical" evidence="6">
    <location>
        <begin position="70"/>
        <end position="92"/>
    </location>
</feature>
<evidence type="ECO:0000313" key="7">
    <source>
        <dbReference type="EMBL" id="ADZ92775.1"/>
    </source>
</evidence>
<gene>
    <name evidence="7" type="ordered locus">Marme_3562</name>
</gene>
<dbReference type="Pfam" id="PF01810">
    <property type="entry name" value="LysE"/>
    <property type="match status" value="1"/>
</dbReference>
<dbReference type="PANTHER" id="PTHR30086:SF20">
    <property type="entry name" value="ARGININE EXPORTER PROTEIN ARGO-RELATED"/>
    <property type="match status" value="1"/>
</dbReference>
<evidence type="ECO:0000256" key="3">
    <source>
        <dbReference type="ARBA" id="ARBA00022692"/>
    </source>
</evidence>
<evidence type="ECO:0000313" key="8">
    <source>
        <dbReference type="Proteomes" id="UP000001062"/>
    </source>
</evidence>
<dbReference type="PIRSF" id="PIRSF006324">
    <property type="entry name" value="LeuE"/>
    <property type="match status" value="1"/>
</dbReference>
<feature type="transmembrane region" description="Helical" evidence="6">
    <location>
        <begin position="6"/>
        <end position="29"/>
    </location>
</feature>
<feature type="transmembrane region" description="Helical" evidence="6">
    <location>
        <begin position="152"/>
        <end position="174"/>
    </location>
</feature>
<dbReference type="HOGENOM" id="CLU_079569_2_3_6"/>
<protein>
    <submittedName>
        <fullName evidence="7">Lysine exporter protein (LYSE/YGGA)</fullName>
    </submittedName>
</protein>
<sequence length="214" mass="23092" precursor="true">MMALDTWFTFAFASLALALLPGPTILAVVSYSLSHGKRVSLILVSAVALGDATALFASLVGLGALLSTSAMLFTIVKVIGAVYLLFLGFRMITSRGTSGVNDDAILQRSRRKLFMNTYFITALNPKGIIFFIAFLPQFVIQNGESSSTYAQLWILAVTFVVIASSICAAYALLASSARRLFTSKKVSRRVDIFGGFFMVVAGVWAMFSRRAAIS</sequence>
<dbReference type="AlphaFoldDB" id="F2JUF6"/>
<dbReference type="GO" id="GO:0015171">
    <property type="term" value="F:amino acid transmembrane transporter activity"/>
    <property type="evidence" value="ECO:0007669"/>
    <property type="project" value="TreeGrafter"/>
</dbReference>